<evidence type="ECO:0000259" key="9">
    <source>
        <dbReference type="PROSITE" id="PS50113"/>
    </source>
</evidence>
<feature type="transmembrane region" description="Helical" evidence="7">
    <location>
        <begin position="82"/>
        <end position="103"/>
    </location>
</feature>
<evidence type="ECO:0000256" key="6">
    <source>
        <dbReference type="SAM" id="Coils"/>
    </source>
</evidence>
<protein>
    <recommendedName>
        <fullName evidence="2">histidine kinase</fullName>
        <ecNumber evidence="2">2.7.13.3</ecNumber>
    </recommendedName>
</protein>
<dbReference type="InterPro" id="IPR052162">
    <property type="entry name" value="Sensor_kinase/Photoreceptor"/>
</dbReference>
<dbReference type="CDD" id="cd00130">
    <property type="entry name" value="PAS"/>
    <property type="match status" value="1"/>
</dbReference>
<feature type="domain" description="PAC" evidence="9">
    <location>
        <begin position="328"/>
        <end position="380"/>
    </location>
</feature>
<dbReference type="SUPFAM" id="SSF55785">
    <property type="entry name" value="PYP-like sensor domain (PAS domain)"/>
    <property type="match status" value="2"/>
</dbReference>
<keyword evidence="7" id="KW-0812">Transmembrane</keyword>
<dbReference type="InterPro" id="IPR035965">
    <property type="entry name" value="PAS-like_dom_sf"/>
</dbReference>
<evidence type="ECO:0000256" key="3">
    <source>
        <dbReference type="ARBA" id="ARBA00022553"/>
    </source>
</evidence>
<proteinExistence type="predicted"/>
<keyword evidence="3" id="KW-0597">Phosphoprotein</keyword>
<dbReference type="EC" id="2.7.13.3" evidence="2"/>
<keyword evidence="7" id="KW-1133">Transmembrane helix</keyword>
<evidence type="ECO:0000256" key="2">
    <source>
        <dbReference type="ARBA" id="ARBA00012438"/>
    </source>
</evidence>
<dbReference type="InterPro" id="IPR001610">
    <property type="entry name" value="PAC"/>
</dbReference>
<dbReference type="EMBL" id="UOES01000205">
    <property type="protein sequence ID" value="VAW27275.1"/>
    <property type="molecule type" value="Genomic_DNA"/>
</dbReference>
<dbReference type="Pfam" id="PF13426">
    <property type="entry name" value="PAS_9"/>
    <property type="match status" value="1"/>
</dbReference>
<gene>
    <name evidence="10" type="ORF">MNBD_BACTEROID06-1031</name>
</gene>
<dbReference type="SUPFAM" id="SSF47384">
    <property type="entry name" value="Homodimeric domain of signal transducing histidine kinase"/>
    <property type="match status" value="1"/>
</dbReference>
<feature type="domain" description="PAS" evidence="8">
    <location>
        <begin position="274"/>
        <end position="313"/>
    </location>
</feature>
<feature type="coiled-coil region" evidence="6">
    <location>
        <begin position="371"/>
        <end position="398"/>
    </location>
</feature>
<keyword evidence="7" id="KW-0472">Membrane</keyword>
<sequence length="456" mass="52200">MKNNKIAVVHISLAILLTLSIFTIDLIIPLGVAFGVLYALPVLVTFKLNNYQTTILFAVLTTVLTLIGYYNSPHGGEEWKVIFNRSISIFIIWSVAFSILYYFKLVKESIELNGKLMKNNLLLNKLKNILYETNTLAKIGSWELNLETMDFFWSDTIKEILEEPLTYKPDWETSIKYFKKGESAKMVYNITKKAITEGTGFDLTTQIITCKKTKLWVRAIGKAEIKAGKCVRLYGSLQDITDKKNNEHKLKLYNKENSDIKVALNRSAILAYTDAKGKITYVNDKFIELSKYSKEELIGADHRILNSGHHPKEFMKDLWTTIKSGKVWRGEIKNKAKDDSFYWVQSIIVPSVSENGEITQFITIRYDITDRKNAELAIKKQQEELERKNAKLEKIAWSFSHNVRAPIVTIMGLSNLLNYQEECDEINKEIIGKISVPVKSLNDLVSSIVKDINDIN</sequence>
<reference evidence="10" key="1">
    <citation type="submission" date="2018-06" db="EMBL/GenBank/DDBJ databases">
        <authorList>
            <person name="Zhirakovskaya E."/>
        </authorList>
    </citation>
    <scope>NUCLEOTIDE SEQUENCE</scope>
</reference>
<dbReference type="AlphaFoldDB" id="A0A3B0U8K9"/>
<evidence type="ECO:0000256" key="7">
    <source>
        <dbReference type="SAM" id="Phobius"/>
    </source>
</evidence>
<name>A0A3B0U8K9_9ZZZZ</name>
<dbReference type="Gene3D" id="1.10.287.130">
    <property type="match status" value="1"/>
</dbReference>
<feature type="transmembrane region" description="Helical" evidence="7">
    <location>
        <begin position="12"/>
        <end position="39"/>
    </location>
</feature>
<keyword evidence="4" id="KW-0808">Transferase</keyword>
<dbReference type="GO" id="GO:0000155">
    <property type="term" value="F:phosphorelay sensor kinase activity"/>
    <property type="evidence" value="ECO:0007669"/>
    <property type="project" value="InterPro"/>
</dbReference>
<organism evidence="10">
    <name type="scientific">hydrothermal vent metagenome</name>
    <dbReference type="NCBI Taxonomy" id="652676"/>
    <lineage>
        <taxon>unclassified sequences</taxon>
        <taxon>metagenomes</taxon>
        <taxon>ecological metagenomes</taxon>
    </lineage>
</organism>
<keyword evidence="6" id="KW-0175">Coiled coil</keyword>
<evidence type="ECO:0000256" key="4">
    <source>
        <dbReference type="ARBA" id="ARBA00022679"/>
    </source>
</evidence>
<feature type="transmembrane region" description="Helical" evidence="7">
    <location>
        <begin position="51"/>
        <end position="70"/>
    </location>
</feature>
<keyword evidence="5" id="KW-0418">Kinase</keyword>
<dbReference type="Gene3D" id="3.30.450.20">
    <property type="entry name" value="PAS domain"/>
    <property type="match status" value="2"/>
</dbReference>
<dbReference type="InterPro" id="IPR036097">
    <property type="entry name" value="HisK_dim/P_sf"/>
</dbReference>
<dbReference type="InterPro" id="IPR000700">
    <property type="entry name" value="PAS-assoc_C"/>
</dbReference>
<dbReference type="PROSITE" id="PS50112">
    <property type="entry name" value="PAS"/>
    <property type="match status" value="1"/>
</dbReference>
<comment type="catalytic activity">
    <reaction evidence="1">
        <text>ATP + protein L-histidine = ADP + protein N-phospho-L-histidine.</text>
        <dbReference type="EC" id="2.7.13.3"/>
    </reaction>
</comment>
<dbReference type="NCBIfam" id="TIGR00229">
    <property type="entry name" value="sensory_box"/>
    <property type="match status" value="1"/>
</dbReference>
<dbReference type="InterPro" id="IPR000014">
    <property type="entry name" value="PAS"/>
</dbReference>
<dbReference type="PROSITE" id="PS50113">
    <property type="entry name" value="PAC"/>
    <property type="match status" value="1"/>
</dbReference>
<dbReference type="PANTHER" id="PTHR43304">
    <property type="entry name" value="PHYTOCHROME-LIKE PROTEIN CPH1"/>
    <property type="match status" value="1"/>
</dbReference>
<evidence type="ECO:0000259" key="8">
    <source>
        <dbReference type="PROSITE" id="PS50112"/>
    </source>
</evidence>
<accession>A0A3B0U8K9</accession>
<dbReference type="SMART" id="SM00086">
    <property type="entry name" value="PAC"/>
    <property type="match status" value="1"/>
</dbReference>
<evidence type="ECO:0000256" key="5">
    <source>
        <dbReference type="ARBA" id="ARBA00022777"/>
    </source>
</evidence>
<dbReference type="PANTHER" id="PTHR43304:SF1">
    <property type="entry name" value="PAC DOMAIN-CONTAINING PROTEIN"/>
    <property type="match status" value="1"/>
</dbReference>
<evidence type="ECO:0000256" key="1">
    <source>
        <dbReference type="ARBA" id="ARBA00000085"/>
    </source>
</evidence>
<evidence type="ECO:0000313" key="10">
    <source>
        <dbReference type="EMBL" id="VAW27275.1"/>
    </source>
</evidence>